<dbReference type="EMBL" id="JAMFTH010000001">
    <property type="protein sequence ID" value="MCP8898741.1"/>
    <property type="molecule type" value="Genomic_DNA"/>
</dbReference>
<evidence type="ECO:0000256" key="6">
    <source>
        <dbReference type="ARBA" id="ARBA00022989"/>
    </source>
</evidence>
<keyword evidence="4 9" id="KW-0812">Transmembrane</keyword>
<dbReference type="Pfam" id="PF02355">
    <property type="entry name" value="SecD_SecF_C"/>
    <property type="match status" value="1"/>
</dbReference>
<comment type="subunit">
    <text evidence="9">Forms a complex with SecD. Part of the essential Sec protein translocation apparatus which comprises SecA, SecYEG and auxiliary proteins SecDF-YajC and YidC.</text>
</comment>
<dbReference type="InterPro" id="IPR055344">
    <property type="entry name" value="SecD_SecF_C_bact"/>
</dbReference>
<keyword evidence="12" id="KW-1185">Reference proteome</keyword>
<dbReference type="InterPro" id="IPR022646">
    <property type="entry name" value="SecD/SecF_CS"/>
</dbReference>
<dbReference type="InterPro" id="IPR005665">
    <property type="entry name" value="SecF_bac"/>
</dbReference>
<keyword evidence="6 9" id="KW-1133">Transmembrane helix</keyword>
<dbReference type="GO" id="GO:0015450">
    <property type="term" value="F:protein-transporting ATPase activity"/>
    <property type="evidence" value="ECO:0007669"/>
    <property type="project" value="InterPro"/>
</dbReference>
<dbReference type="PRINTS" id="PR01755">
    <property type="entry name" value="SECFTRNLCASE"/>
</dbReference>
<evidence type="ECO:0000256" key="2">
    <source>
        <dbReference type="ARBA" id="ARBA00022448"/>
    </source>
</evidence>
<feature type="transmembrane region" description="Helical" evidence="9">
    <location>
        <begin position="338"/>
        <end position="358"/>
    </location>
</feature>
<evidence type="ECO:0000313" key="11">
    <source>
        <dbReference type="EMBL" id="MCP8898741.1"/>
    </source>
</evidence>
<dbReference type="SUPFAM" id="SSF82866">
    <property type="entry name" value="Multidrug efflux transporter AcrB transmembrane domain"/>
    <property type="match status" value="1"/>
</dbReference>
<dbReference type="InterPro" id="IPR022813">
    <property type="entry name" value="SecD/SecF_arch_bac"/>
</dbReference>
<keyword evidence="2 9" id="KW-0813">Transport</keyword>
<dbReference type="InterPro" id="IPR048634">
    <property type="entry name" value="SecD_SecF_C"/>
</dbReference>
<dbReference type="InterPro" id="IPR022645">
    <property type="entry name" value="SecD/SecF_bac"/>
</dbReference>
<comment type="subcellular location">
    <subcellularLocation>
        <location evidence="1 9">Cell membrane</location>
        <topology evidence="1 9">Multi-pass membrane protein</topology>
    </subcellularLocation>
</comment>
<dbReference type="Pfam" id="PF07549">
    <property type="entry name" value="Sec_GG"/>
    <property type="match status" value="1"/>
</dbReference>
<keyword evidence="3 9" id="KW-1003">Cell membrane</keyword>
<dbReference type="Gene3D" id="1.20.1640.10">
    <property type="entry name" value="Multidrug efflux transporter AcrB transmembrane domain"/>
    <property type="match status" value="1"/>
</dbReference>
<dbReference type="GO" id="GO:0043952">
    <property type="term" value="P:protein transport by the Sec complex"/>
    <property type="evidence" value="ECO:0007669"/>
    <property type="project" value="UniProtKB-UniRule"/>
</dbReference>
<keyword evidence="7 9" id="KW-0811">Translocation</keyword>
<gene>
    <name evidence="9 11" type="primary">secF</name>
    <name evidence="11" type="ORF">M6D89_05440</name>
</gene>
<dbReference type="HAMAP" id="MF_01464_B">
    <property type="entry name" value="SecF_B"/>
    <property type="match status" value="1"/>
</dbReference>
<evidence type="ECO:0000256" key="9">
    <source>
        <dbReference type="HAMAP-Rule" id="MF_01464"/>
    </source>
</evidence>
<keyword evidence="8 9" id="KW-0472">Membrane</keyword>
<comment type="similarity">
    <text evidence="9">Belongs to the SecD/SecF family. SecF subfamily.</text>
</comment>
<evidence type="ECO:0000256" key="5">
    <source>
        <dbReference type="ARBA" id="ARBA00022927"/>
    </source>
</evidence>
<reference evidence="11" key="1">
    <citation type="submission" date="2022-05" db="EMBL/GenBank/DDBJ databases">
        <authorList>
            <person name="Sun H.-N."/>
        </authorList>
    </citation>
    <scope>NUCLEOTIDE SEQUENCE</scope>
    <source>
        <strain evidence="11">HB14</strain>
    </source>
</reference>
<name>A0A9X2HYB6_9GAMM</name>
<reference evidence="11" key="2">
    <citation type="submission" date="2023-01" db="EMBL/GenBank/DDBJ databases">
        <title>Gilvimarinus xylanilyticus HB14 isolated from Caulerpa lentillifera aquaculture base in Hainan, China.</title>
        <authorList>
            <person name="Zhang Y.-J."/>
        </authorList>
    </citation>
    <scope>NUCLEOTIDE SEQUENCE</scope>
    <source>
        <strain evidence="11">HB14</strain>
    </source>
</reference>
<feature type="transmembrane region" description="Helical" evidence="9">
    <location>
        <begin position="12"/>
        <end position="33"/>
    </location>
</feature>
<dbReference type="GO" id="GO:0005886">
    <property type="term" value="C:plasma membrane"/>
    <property type="evidence" value="ECO:0007669"/>
    <property type="project" value="UniProtKB-SubCell"/>
</dbReference>
<evidence type="ECO:0000256" key="7">
    <source>
        <dbReference type="ARBA" id="ARBA00023010"/>
    </source>
</evidence>
<proteinExistence type="inferred from homology"/>
<dbReference type="AlphaFoldDB" id="A0A9X2HYB6"/>
<evidence type="ECO:0000256" key="3">
    <source>
        <dbReference type="ARBA" id="ARBA00022475"/>
    </source>
</evidence>
<evidence type="ECO:0000256" key="8">
    <source>
        <dbReference type="ARBA" id="ARBA00023136"/>
    </source>
</evidence>
<dbReference type="Proteomes" id="UP001139319">
    <property type="component" value="Unassembled WGS sequence"/>
</dbReference>
<evidence type="ECO:0000256" key="1">
    <source>
        <dbReference type="ARBA" id="ARBA00004651"/>
    </source>
</evidence>
<feature type="transmembrane region" description="Helical" evidence="9">
    <location>
        <begin position="262"/>
        <end position="283"/>
    </location>
</feature>
<feature type="transmembrane region" description="Helical" evidence="9">
    <location>
        <begin position="211"/>
        <end position="228"/>
    </location>
</feature>
<organism evidence="11 12">
    <name type="scientific">Gilvimarinus xylanilyticus</name>
    <dbReference type="NCBI Taxonomy" id="2944139"/>
    <lineage>
        <taxon>Bacteria</taxon>
        <taxon>Pseudomonadati</taxon>
        <taxon>Pseudomonadota</taxon>
        <taxon>Gammaproteobacteria</taxon>
        <taxon>Cellvibrionales</taxon>
        <taxon>Cellvibrionaceae</taxon>
        <taxon>Gilvimarinus</taxon>
    </lineage>
</organism>
<dbReference type="PANTHER" id="PTHR30081:SF8">
    <property type="entry name" value="PROTEIN TRANSLOCASE SUBUNIT SECF"/>
    <property type="match status" value="1"/>
</dbReference>
<dbReference type="RefSeq" id="WP_253967010.1">
    <property type="nucleotide sequence ID" value="NZ_JAMFTH010000001.1"/>
</dbReference>
<feature type="domain" description="Protein export membrane protein SecD/SecF C-terminal" evidence="10">
    <location>
        <begin position="183"/>
        <end position="365"/>
    </location>
</feature>
<keyword evidence="5 9" id="KW-0653">Protein transport</keyword>
<feature type="transmembrane region" description="Helical" evidence="9">
    <location>
        <begin position="235"/>
        <end position="256"/>
    </location>
</feature>
<evidence type="ECO:0000259" key="10">
    <source>
        <dbReference type="Pfam" id="PF02355"/>
    </source>
</evidence>
<protein>
    <recommendedName>
        <fullName evidence="9">Protein-export membrane protein SecF</fullName>
    </recommendedName>
</protein>
<dbReference type="GO" id="GO:0065002">
    <property type="term" value="P:intracellular protein transmembrane transport"/>
    <property type="evidence" value="ECO:0007669"/>
    <property type="project" value="UniProtKB-UniRule"/>
</dbReference>
<comment type="function">
    <text evidence="9">Part of the Sec protein translocase complex. Interacts with the SecYEG preprotein conducting channel. SecDF uses the proton motive force (PMF) to complete protein translocation after the ATP-dependent function of SecA.</text>
</comment>
<dbReference type="GO" id="GO:0006605">
    <property type="term" value="P:protein targeting"/>
    <property type="evidence" value="ECO:0007669"/>
    <property type="project" value="UniProtKB-UniRule"/>
</dbReference>
<dbReference type="NCBIfam" id="TIGR00916">
    <property type="entry name" value="2A0604s01"/>
    <property type="match status" value="1"/>
</dbReference>
<evidence type="ECO:0000256" key="4">
    <source>
        <dbReference type="ARBA" id="ARBA00022692"/>
    </source>
</evidence>
<evidence type="ECO:0000313" key="12">
    <source>
        <dbReference type="Proteomes" id="UP001139319"/>
    </source>
</evidence>
<comment type="caution">
    <text evidence="11">The sequence shown here is derived from an EMBL/GenBank/DDBJ whole genome shotgun (WGS) entry which is preliminary data.</text>
</comment>
<dbReference type="PANTHER" id="PTHR30081">
    <property type="entry name" value="PROTEIN-EXPORT MEMBRANE PROTEIN SEC"/>
    <property type="match status" value="1"/>
</dbReference>
<sequence>MSEQKILNFMGARIPATALSVIMLVVAIGALAMNGLKLGLDFTGGAQVEVSLSEPADIPQIRGILDEQGLNNPVAVLFGSDTEVLIRTQGAMSDGGETALKRRLAALGDGAELAAINRAPRDQSGFSQQLVFTGAEQSQLTSDDILPSRFFGEVRATTDTAGVSILVENSLDAAYTQELLEVLAEQTGSEVELRRSEYVGPQIGEELRDEGGLGMLLALGVVMLYVAVRFQFKFSVGAVLALVHDVIIVLGFFALLQIDFDLTVLAAVLAVIGYSLNDTIVVFDRVRENFRRMRKGSPADVINASLTQTLERTCITSLTTLLVLFMLLIFGGELISGFATALIVGVVVGTYSSVYVSANTLMWMHVSKEDLMPPEKEGSEVDEMP</sequence>
<accession>A0A9X2HYB6</accession>
<dbReference type="NCBIfam" id="TIGR00966">
    <property type="entry name" value="transloc_SecF"/>
    <property type="match status" value="1"/>
</dbReference>
<feature type="transmembrane region" description="Helical" evidence="9">
    <location>
        <begin position="314"/>
        <end position="332"/>
    </location>
</feature>